<gene>
    <name evidence="5" type="ORF">GH975_02180</name>
</gene>
<dbReference type="GO" id="GO:0004553">
    <property type="term" value="F:hydrolase activity, hydrolyzing O-glycosyl compounds"/>
    <property type="evidence" value="ECO:0007669"/>
    <property type="project" value="InterPro"/>
</dbReference>
<dbReference type="AlphaFoldDB" id="A0A5Q2QBS1"/>
<name>A0A5Q2QBS1_9GAMM</name>
<dbReference type="SUPFAM" id="SSF48435">
    <property type="entry name" value="Bacterial muramidases"/>
    <property type="match status" value="1"/>
</dbReference>
<dbReference type="PANTHER" id="PTHR37423">
    <property type="entry name" value="SOLUBLE LYTIC MUREIN TRANSGLYCOSYLASE-RELATED"/>
    <property type="match status" value="1"/>
</dbReference>
<dbReference type="PANTHER" id="PTHR37423:SF5">
    <property type="entry name" value="SOLUBLE LYTIC MUREIN TRANSGLYCOSYLASE"/>
    <property type="match status" value="1"/>
</dbReference>
<dbReference type="GO" id="GO:0042597">
    <property type="term" value="C:periplasmic space"/>
    <property type="evidence" value="ECO:0007669"/>
    <property type="project" value="InterPro"/>
</dbReference>
<evidence type="ECO:0000256" key="2">
    <source>
        <dbReference type="ARBA" id="ARBA00022729"/>
    </source>
</evidence>
<evidence type="ECO:0000256" key="3">
    <source>
        <dbReference type="SAM" id="SignalP"/>
    </source>
</evidence>
<dbReference type="RefSeq" id="WP_153712941.1">
    <property type="nucleotide sequence ID" value="NZ_CP045871.1"/>
</dbReference>
<reference evidence="5 6" key="1">
    <citation type="submission" date="2019-11" db="EMBL/GenBank/DDBJ databases">
        <authorList>
            <person name="Khan S.A."/>
            <person name="Jeon C.O."/>
            <person name="Chun B.H."/>
        </authorList>
    </citation>
    <scope>NUCLEOTIDE SEQUENCE [LARGE SCALE GENOMIC DNA]</scope>
    <source>
        <strain evidence="5 6">IMCC 1097</strain>
    </source>
</reference>
<proteinExistence type="inferred from homology"/>
<evidence type="ECO:0000313" key="5">
    <source>
        <dbReference type="EMBL" id="QGG79437.1"/>
    </source>
</evidence>
<dbReference type="Gene3D" id="1.10.530.10">
    <property type="match status" value="1"/>
</dbReference>
<comment type="similarity">
    <text evidence="1">Belongs to the transglycosylase Slt family.</text>
</comment>
<dbReference type="SUPFAM" id="SSF53955">
    <property type="entry name" value="Lysozyme-like"/>
    <property type="match status" value="1"/>
</dbReference>
<dbReference type="CDD" id="cd13401">
    <property type="entry name" value="Slt70-like"/>
    <property type="match status" value="1"/>
</dbReference>
<feature type="chain" id="PRO_5024366339" evidence="3">
    <location>
        <begin position="24"/>
        <end position="622"/>
    </location>
</feature>
<dbReference type="Gene3D" id="1.25.20.10">
    <property type="entry name" value="Bacterial muramidases"/>
    <property type="match status" value="1"/>
</dbReference>
<dbReference type="OrthoDB" id="92254at2"/>
<feature type="signal peptide" evidence="3">
    <location>
        <begin position="1"/>
        <end position="23"/>
    </location>
</feature>
<dbReference type="InterPro" id="IPR008258">
    <property type="entry name" value="Transglycosylase_SLT_dom_1"/>
</dbReference>
<dbReference type="InterPro" id="IPR023346">
    <property type="entry name" value="Lysozyme-like_dom_sf"/>
</dbReference>
<accession>A0A5Q2QBS1</accession>
<protein>
    <submittedName>
        <fullName evidence="5">Transglycosylase SLT domain-containing protein</fullName>
    </submittedName>
</protein>
<sequence length="622" mass="69567">MLRHLRASLIYLSLWVGAPPAFASDALIQQRQTFAQAWQALERDQPWEALASSIQEYRLYPELEIEAARRHDTVPALAQAEAFLAGVSQHHSQQRLRAHWVERAVASQRWTDAIALAPRSADVATQCRLEQARLALGRGSQSKALALYRHPRSRPVACDDLFDAMRERGWISAWVMRQRLDLALDAGQIGLARSLAAELGPLNQTRVENWHRARTQPDDYLRAGGEFMTVAAQALAKRDPDALEAIWPRLSLDPKVTTEVKELQALHAILDGSDRAEGYLQALNRPYQTAGLDEWSVRYYLTRNQPAQVLREIDRLPSARQASPRWQYWRGWALQQSGQETPALEHYRAAARSNSYYGFLAADALGLSYAHPTSPIKPRANRSLTVGQQIARELWLAGLVGRARLQWRADWRALNRDQRSDATELARRWGWDSEVIRGAVNTGLRGLTYTHPASLGGLINEHAVPGGVDTAWALALTRSESLFQSDVQSGAGALGLMQIMPTTGRNLARQLKTQWRGSAMLLEPAVNVQFGVHYLNALLERFAGNQLMTTAAYNAGPNAVERWRPSGGSIDGARWAETIPYKETRGYVQKVMHAAVLYDYRLSGRSARLSDRMQPVFAATSP</sequence>
<feature type="domain" description="Transglycosylase SLT" evidence="4">
    <location>
        <begin position="459"/>
        <end position="566"/>
    </location>
</feature>
<dbReference type="KEGG" id="llp:GH975_02180"/>
<evidence type="ECO:0000259" key="4">
    <source>
        <dbReference type="Pfam" id="PF01464"/>
    </source>
</evidence>
<keyword evidence="2 3" id="KW-0732">Signal</keyword>
<dbReference type="Proteomes" id="UP000388235">
    <property type="component" value="Chromosome"/>
</dbReference>
<evidence type="ECO:0000313" key="6">
    <source>
        <dbReference type="Proteomes" id="UP000388235"/>
    </source>
</evidence>
<evidence type="ECO:0000256" key="1">
    <source>
        <dbReference type="ARBA" id="ARBA00007734"/>
    </source>
</evidence>
<organism evidence="5 6">
    <name type="scientific">Litorivicinus lipolyticus</name>
    <dbReference type="NCBI Taxonomy" id="418701"/>
    <lineage>
        <taxon>Bacteria</taxon>
        <taxon>Pseudomonadati</taxon>
        <taxon>Pseudomonadota</taxon>
        <taxon>Gammaproteobacteria</taxon>
        <taxon>Oceanospirillales</taxon>
        <taxon>Litorivicinaceae</taxon>
        <taxon>Litorivicinus</taxon>
    </lineage>
</organism>
<dbReference type="EMBL" id="CP045871">
    <property type="protein sequence ID" value="QGG79437.1"/>
    <property type="molecule type" value="Genomic_DNA"/>
</dbReference>
<dbReference type="Pfam" id="PF01464">
    <property type="entry name" value="SLT"/>
    <property type="match status" value="1"/>
</dbReference>
<dbReference type="InterPro" id="IPR008939">
    <property type="entry name" value="Lytic_TGlycosylase_superhlx_U"/>
</dbReference>
<keyword evidence="6" id="KW-1185">Reference proteome</keyword>